<evidence type="ECO:0000313" key="4">
    <source>
        <dbReference type="EMBL" id="MBG9377607.1"/>
    </source>
</evidence>
<dbReference type="Proteomes" id="UP000628448">
    <property type="component" value="Unassembled WGS sequence"/>
</dbReference>
<dbReference type="GO" id="GO:0016747">
    <property type="term" value="F:acyltransferase activity, transferring groups other than amino-acyl groups"/>
    <property type="evidence" value="ECO:0007669"/>
    <property type="project" value="InterPro"/>
</dbReference>
<evidence type="ECO:0000259" key="3">
    <source>
        <dbReference type="PROSITE" id="PS51186"/>
    </source>
</evidence>
<proteinExistence type="predicted"/>
<evidence type="ECO:0000256" key="2">
    <source>
        <dbReference type="ARBA" id="ARBA00023315"/>
    </source>
</evidence>
<comment type="caution">
    <text evidence="4">The sequence shown here is derived from an EMBL/GenBank/DDBJ whole genome shotgun (WGS) entry which is preliminary data.</text>
</comment>
<reference evidence="4" key="1">
    <citation type="submission" date="2020-11" db="EMBL/GenBank/DDBJ databases">
        <title>Bacterial whole genome sequence for Panacibacter sp. DH6.</title>
        <authorList>
            <person name="Le V."/>
            <person name="Ko S."/>
            <person name="Ahn C.-Y."/>
            <person name="Oh H.-M."/>
        </authorList>
    </citation>
    <scope>NUCLEOTIDE SEQUENCE</scope>
    <source>
        <strain evidence="4">DH6</strain>
    </source>
</reference>
<keyword evidence="2" id="KW-0012">Acyltransferase</keyword>
<dbReference type="CDD" id="cd04301">
    <property type="entry name" value="NAT_SF"/>
    <property type="match status" value="1"/>
</dbReference>
<protein>
    <submittedName>
        <fullName evidence="4">GNAT family N-acetyltransferase</fullName>
    </submittedName>
</protein>
<dbReference type="RefSeq" id="WP_196991681.1">
    <property type="nucleotide sequence ID" value="NZ_JADWYR010000002.1"/>
</dbReference>
<dbReference type="InterPro" id="IPR016181">
    <property type="entry name" value="Acyl_CoA_acyltransferase"/>
</dbReference>
<evidence type="ECO:0000256" key="1">
    <source>
        <dbReference type="ARBA" id="ARBA00022679"/>
    </source>
</evidence>
<dbReference type="PANTHER" id="PTHR43800">
    <property type="entry name" value="PEPTIDYL-LYSINE N-ACETYLTRANSFERASE YJAB"/>
    <property type="match status" value="1"/>
</dbReference>
<gene>
    <name evidence="4" type="ORF">I5907_15285</name>
</gene>
<dbReference type="PANTHER" id="PTHR43800:SF1">
    <property type="entry name" value="PEPTIDYL-LYSINE N-ACETYLTRANSFERASE YJAB"/>
    <property type="match status" value="1"/>
</dbReference>
<dbReference type="Gene3D" id="3.40.630.30">
    <property type="match status" value="1"/>
</dbReference>
<keyword evidence="5" id="KW-1185">Reference proteome</keyword>
<dbReference type="AlphaFoldDB" id="A0A931GYT0"/>
<name>A0A931GYT0_9BACT</name>
<dbReference type="SUPFAM" id="SSF55729">
    <property type="entry name" value="Acyl-CoA N-acyltransferases (Nat)"/>
    <property type="match status" value="1"/>
</dbReference>
<sequence>MPAINLTIEKATEKDIPLIQDITNQVWPETYKAIITAGQITYMLNMMYSTASLQKQMNDGHTFILVKDGDAYVAFASYAPVTENVYKLHKIYALADQQGKGIGRFIINHIIKEIKPAGATTLQLDVNRNNKAKGFYEKLGFKVIEEKDTHIGNGYYMNDYVMAMPV</sequence>
<accession>A0A931GYT0</accession>
<dbReference type="EMBL" id="JADWYR010000002">
    <property type="protein sequence ID" value="MBG9377607.1"/>
    <property type="molecule type" value="Genomic_DNA"/>
</dbReference>
<dbReference type="InterPro" id="IPR000182">
    <property type="entry name" value="GNAT_dom"/>
</dbReference>
<keyword evidence="1" id="KW-0808">Transferase</keyword>
<organism evidence="4 5">
    <name type="scientific">Panacibacter microcysteis</name>
    <dbReference type="NCBI Taxonomy" id="2793269"/>
    <lineage>
        <taxon>Bacteria</taxon>
        <taxon>Pseudomonadati</taxon>
        <taxon>Bacteroidota</taxon>
        <taxon>Chitinophagia</taxon>
        <taxon>Chitinophagales</taxon>
        <taxon>Chitinophagaceae</taxon>
        <taxon>Panacibacter</taxon>
    </lineage>
</organism>
<dbReference type="Pfam" id="PF00583">
    <property type="entry name" value="Acetyltransf_1"/>
    <property type="match status" value="1"/>
</dbReference>
<dbReference type="PROSITE" id="PS51186">
    <property type="entry name" value="GNAT"/>
    <property type="match status" value="1"/>
</dbReference>
<feature type="domain" description="N-acetyltransferase" evidence="3">
    <location>
        <begin position="6"/>
        <end position="166"/>
    </location>
</feature>
<evidence type="ECO:0000313" key="5">
    <source>
        <dbReference type="Proteomes" id="UP000628448"/>
    </source>
</evidence>